<keyword evidence="2" id="KW-1185">Reference proteome</keyword>
<evidence type="ECO:0008006" key="3">
    <source>
        <dbReference type="Google" id="ProtNLM"/>
    </source>
</evidence>
<evidence type="ECO:0000313" key="1">
    <source>
        <dbReference type="EMBL" id="MDR6942338.1"/>
    </source>
</evidence>
<protein>
    <recommendedName>
        <fullName evidence="3">YdhG-like domain-containing protein</fullName>
    </recommendedName>
</protein>
<dbReference type="SUPFAM" id="SSF159888">
    <property type="entry name" value="YdhG-like"/>
    <property type="match status" value="1"/>
</dbReference>
<dbReference type="RefSeq" id="WP_310095438.1">
    <property type="nucleotide sequence ID" value="NZ_JAVDUU010000002.1"/>
</dbReference>
<accession>A0ABU1TAI6</accession>
<dbReference type="EMBL" id="JAVDUU010000002">
    <property type="protein sequence ID" value="MDR6942338.1"/>
    <property type="molecule type" value="Genomic_DNA"/>
</dbReference>
<organism evidence="1 2">
    <name type="scientific">Mucilaginibacter pocheonensis</name>
    <dbReference type="NCBI Taxonomy" id="398050"/>
    <lineage>
        <taxon>Bacteria</taxon>
        <taxon>Pseudomonadati</taxon>
        <taxon>Bacteroidota</taxon>
        <taxon>Sphingobacteriia</taxon>
        <taxon>Sphingobacteriales</taxon>
        <taxon>Sphingobacteriaceae</taxon>
        <taxon>Mucilaginibacter</taxon>
    </lineage>
</organism>
<sequence length="159" mass="18067">MSKEERTTLLKLLSSFPDEVQDKALWLRDFVWGQYPQANELIFDNPDNIILGWSPTEKVGHASCAISIDKANSNIYFGFYDGATLADPEKLLTGNGKRYRYFQIGNTDDFPKAYITQLLNDAWVNSLRKVSNYKQIVNGKTLVKSILAFGAMLETMMQL</sequence>
<evidence type="ECO:0000313" key="2">
    <source>
        <dbReference type="Proteomes" id="UP001247620"/>
    </source>
</evidence>
<reference evidence="1 2" key="1">
    <citation type="submission" date="2023-07" db="EMBL/GenBank/DDBJ databases">
        <title>Sorghum-associated microbial communities from plants grown in Nebraska, USA.</title>
        <authorList>
            <person name="Schachtman D."/>
        </authorList>
    </citation>
    <scope>NUCLEOTIDE SEQUENCE [LARGE SCALE GENOMIC DNA]</scope>
    <source>
        <strain evidence="1 2">3262</strain>
    </source>
</reference>
<dbReference type="Proteomes" id="UP001247620">
    <property type="component" value="Unassembled WGS sequence"/>
</dbReference>
<proteinExistence type="predicted"/>
<comment type="caution">
    <text evidence="1">The sequence shown here is derived from an EMBL/GenBank/DDBJ whole genome shotgun (WGS) entry which is preliminary data.</text>
</comment>
<name>A0ABU1TAI6_9SPHI</name>
<gene>
    <name evidence="1" type="ORF">J2W55_002180</name>
</gene>